<dbReference type="Gene3D" id="3.40.50.1820">
    <property type="entry name" value="alpha/beta hydrolase"/>
    <property type="match status" value="1"/>
</dbReference>
<dbReference type="InterPro" id="IPR029058">
    <property type="entry name" value="AB_hydrolase_fold"/>
</dbReference>
<dbReference type="RefSeq" id="WP_301816186.1">
    <property type="nucleotide sequence ID" value="NZ_JAUJZH010000047.1"/>
</dbReference>
<accession>A0ABT8SFP1</accession>
<dbReference type="Proteomes" id="UP001169027">
    <property type="component" value="Unassembled WGS sequence"/>
</dbReference>
<evidence type="ECO:0000259" key="1">
    <source>
        <dbReference type="Pfam" id="PF00561"/>
    </source>
</evidence>
<dbReference type="SUPFAM" id="SSF53474">
    <property type="entry name" value="alpha/beta-Hydrolases"/>
    <property type="match status" value="1"/>
</dbReference>
<comment type="caution">
    <text evidence="2">The sequence shown here is derived from an EMBL/GenBank/DDBJ whole genome shotgun (WGS) entry which is preliminary data.</text>
</comment>
<protein>
    <submittedName>
        <fullName evidence="2">Poly(3-hydroxyalkanoate) depolymerase</fullName>
    </submittedName>
</protein>
<dbReference type="Pfam" id="PF00561">
    <property type="entry name" value="Abhydrolase_1"/>
    <property type="match status" value="1"/>
</dbReference>
<dbReference type="EMBL" id="JAUKVY010000047">
    <property type="protein sequence ID" value="MDO1537748.1"/>
    <property type="molecule type" value="Genomic_DNA"/>
</dbReference>
<evidence type="ECO:0000313" key="3">
    <source>
        <dbReference type="Proteomes" id="UP001169027"/>
    </source>
</evidence>
<sequence length="277" mass="29955">MAKDNAVTPERTHCVTLDGQVIRYGEGGSLGAARVLLLFNGIGASVETAAEFADAFENTRVIAFDVPGVGASPAPLLPYRLRTVADLAAALLDHLGLSSVDVFGVSWGGAAAQEFALRHSKRCRTLTLAATTAGFMMVPGQPAVLLKLLSPRRYLDPGYLMQIGGRLYGGVLRQDRDLLQLHAAAMRGPSHRGYLYQLLAVWGWTSWHRLHRVKLPTLVLMGADDPIVPLVNGRIIASRVSRATLQTVDCGHLFVLTKPAETARRVERFMAAHVMPA</sequence>
<dbReference type="PANTHER" id="PTHR43433:SF5">
    <property type="entry name" value="AB HYDROLASE-1 DOMAIN-CONTAINING PROTEIN"/>
    <property type="match status" value="1"/>
</dbReference>
<evidence type="ECO:0000313" key="2">
    <source>
        <dbReference type="EMBL" id="MDO1537748.1"/>
    </source>
</evidence>
<feature type="domain" description="AB hydrolase-1" evidence="1">
    <location>
        <begin position="35"/>
        <end position="159"/>
    </location>
</feature>
<organism evidence="2 3">
    <name type="scientific">Variovorax ginsengisoli</name>
    <dbReference type="NCBI Taxonomy" id="363844"/>
    <lineage>
        <taxon>Bacteria</taxon>
        <taxon>Pseudomonadati</taxon>
        <taxon>Pseudomonadota</taxon>
        <taxon>Betaproteobacteria</taxon>
        <taxon>Burkholderiales</taxon>
        <taxon>Comamonadaceae</taxon>
        <taxon>Variovorax</taxon>
    </lineage>
</organism>
<dbReference type="InterPro" id="IPR011942">
    <property type="entry name" value="PHA_depoly_arom"/>
</dbReference>
<dbReference type="PANTHER" id="PTHR43433">
    <property type="entry name" value="HYDROLASE, ALPHA/BETA FOLD FAMILY PROTEIN"/>
    <property type="match status" value="1"/>
</dbReference>
<dbReference type="InterPro" id="IPR050471">
    <property type="entry name" value="AB_hydrolase"/>
</dbReference>
<gene>
    <name evidence="2" type="primary">phaZ</name>
    <name evidence="2" type="ORF">Q2T77_36490</name>
</gene>
<name>A0ABT8SFP1_9BURK</name>
<dbReference type="NCBIfam" id="TIGR02240">
    <property type="entry name" value="PHA_depoly_arom"/>
    <property type="match status" value="1"/>
</dbReference>
<reference evidence="2" key="1">
    <citation type="submission" date="2023-06" db="EMBL/GenBank/DDBJ databases">
        <authorList>
            <person name="Jiang Y."/>
            <person name="Liu Q."/>
        </authorList>
    </citation>
    <scope>NUCLEOTIDE SEQUENCE</scope>
    <source>
        <strain evidence="2">CGMCC 1.12090</strain>
    </source>
</reference>
<proteinExistence type="predicted"/>
<dbReference type="PRINTS" id="PR00111">
    <property type="entry name" value="ABHYDROLASE"/>
</dbReference>
<dbReference type="InterPro" id="IPR000073">
    <property type="entry name" value="AB_hydrolase_1"/>
</dbReference>
<keyword evidence="3" id="KW-1185">Reference proteome</keyword>